<reference evidence="10" key="1">
    <citation type="submission" date="2022-03" db="EMBL/GenBank/DDBJ databases">
        <title>De novo assembled genomes of Belliella spp. (Cyclobacteriaceae) strains.</title>
        <authorList>
            <person name="Szabo A."/>
            <person name="Korponai K."/>
            <person name="Felfoldi T."/>
        </authorList>
    </citation>
    <scope>NUCLEOTIDE SEQUENCE</scope>
    <source>
        <strain evidence="10">DSM 111903</strain>
    </source>
</reference>
<accession>A0ABS9VFA3</accession>
<dbReference type="SUPFAM" id="SSF53597">
    <property type="entry name" value="Dihydrofolate reductase-like"/>
    <property type="match status" value="1"/>
</dbReference>
<evidence type="ECO:0000256" key="2">
    <source>
        <dbReference type="ARBA" id="ARBA00009539"/>
    </source>
</evidence>
<dbReference type="Proteomes" id="UP001165430">
    <property type="component" value="Unassembled WGS sequence"/>
</dbReference>
<evidence type="ECO:0000259" key="9">
    <source>
        <dbReference type="PROSITE" id="PS51330"/>
    </source>
</evidence>
<comment type="catalytic activity">
    <reaction evidence="8">
        <text>(6S)-5,6,7,8-tetrahydrofolate + NADP(+) = 7,8-dihydrofolate + NADPH + H(+)</text>
        <dbReference type="Rhea" id="RHEA:15009"/>
        <dbReference type="ChEBI" id="CHEBI:15378"/>
        <dbReference type="ChEBI" id="CHEBI:57451"/>
        <dbReference type="ChEBI" id="CHEBI:57453"/>
        <dbReference type="ChEBI" id="CHEBI:57783"/>
        <dbReference type="ChEBI" id="CHEBI:58349"/>
        <dbReference type="EC" id="1.5.1.3"/>
    </reaction>
</comment>
<evidence type="ECO:0000256" key="3">
    <source>
        <dbReference type="ARBA" id="ARBA00012856"/>
    </source>
</evidence>
<evidence type="ECO:0000256" key="1">
    <source>
        <dbReference type="ARBA" id="ARBA00004903"/>
    </source>
</evidence>
<comment type="similarity">
    <text evidence="2 8">Belongs to the dihydrofolate reductase family.</text>
</comment>
<comment type="caution">
    <text evidence="10">The sequence shown here is derived from an EMBL/GenBank/DDBJ whole genome shotgun (WGS) entry which is preliminary data.</text>
</comment>
<proteinExistence type="inferred from homology"/>
<evidence type="ECO:0000313" key="11">
    <source>
        <dbReference type="Proteomes" id="UP001165430"/>
    </source>
</evidence>
<dbReference type="EC" id="1.5.1.3" evidence="3 8"/>
<name>A0ABS9VFA3_9BACT</name>
<feature type="domain" description="DHFR" evidence="9">
    <location>
        <begin position="2"/>
        <end position="163"/>
    </location>
</feature>
<keyword evidence="6 8" id="KW-0560">Oxidoreductase</keyword>
<dbReference type="PROSITE" id="PS51330">
    <property type="entry name" value="DHFR_2"/>
    <property type="match status" value="1"/>
</dbReference>
<dbReference type="InterPro" id="IPR001796">
    <property type="entry name" value="DHFR_dom"/>
</dbReference>
<sequence>MNISIIVAKAKNNVIGKDNQLIWKLSSDLRFFKKTTTGHHIIMGRKTYDSMGKPLPNRTSIVITRNTDFEIPEGHFVVHSLEESIRLCISKNLGQVYIIGGAQIYKEAINICDEMLITEVDAHPEGDVYFPNFETSNWKKENVEQFQKDENNEYNFEIVTYKRIKQ</sequence>
<dbReference type="PRINTS" id="PR00070">
    <property type="entry name" value="DHFR"/>
</dbReference>
<dbReference type="PIRSF" id="PIRSF000194">
    <property type="entry name" value="DHFR"/>
    <property type="match status" value="1"/>
</dbReference>
<dbReference type="PANTHER" id="PTHR48069:SF3">
    <property type="entry name" value="DIHYDROFOLATE REDUCTASE"/>
    <property type="match status" value="1"/>
</dbReference>
<keyword evidence="5 8" id="KW-0521">NADP</keyword>
<evidence type="ECO:0000256" key="8">
    <source>
        <dbReference type="PIRNR" id="PIRNR000194"/>
    </source>
</evidence>
<protein>
    <recommendedName>
        <fullName evidence="3 8">Dihydrofolate reductase</fullName>
        <ecNumber evidence="3 8">1.5.1.3</ecNumber>
    </recommendedName>
</protein>
<dbReference type="RefSeq" id="WP_241413368.1">
    <property type="nucleotide sequence ID" value="NZ_JAKZGO010000012.1"/>
</dbReference>
<evidence type="ECO:0000256" key="5">
    <source>
        <dbReference type="ARBA" id="ARBA00022857"/>
    </source>
</evidence>
<comment type="pathway">
    <text evidence="1 8">Cofactor biosynthesis; tetrahydrofolate biosynthesis; 5,6,7,8-tetrahydrofolate from 7,8-dihydrofolate: step 1/1.</text>
</comment>
<organism evidence="10 11">
    <name type="scientific">Belliella alkalica</name>
    <dbReference type="NCBI Taxonomy" id="1730871"/>
    <lineage>
        <taxon>Bacteria</taxon>
        <taxon>Pseudomonadati</taxon>
        <taxon>Bacteroidota</taxon>
        <taxon>Cytophagia</taxon>
        <taxon>Cytophagales</taxon>
        <taxon>Cyclobacteriaceae</taxon>
        <taxon>Belliella</taxon>
    </lineage>
</organism>
<evidence type="ECO:0000256" key="6">
    <source>
        <dbReference type="ARBA" id="ARBA00023002"/>
    </source>
</evidence>
<dbReference type="PANTHER" id="PTHR48069">
    <property type="entry name" value="DIHYDROFOLATE REDUCTASE"/>
    <property type="match status" value="1"/>
</dbReference>
<dbReference type="Gene3D" id="3.40.430.10">
    <property type="entry name" value="Dihydrofolate Reductase, subunit A"/>
    <property type="match status" value="1"/>
</dbReference>
<evidence type="ECO:0000313" key="10">
    <source>
        <dbReference type="EMBL" id="MCH7414705.1"/>
    </source>
</evidence>
<dbReference type="InterPro" id="IPR012259">
    <property type="entry name" value="DHFR"/>
</dbReference>
<dbReference type="EMBL" id="JAKZGO010000012">
    <property type="protein sequence ID" value="MCH7414705.1"/>
    <property type="molecule type" value="Genomic_DNA"/>
</dbReference>
<comment type="function">
    <text evidence="7 8">Key enzyme in folate metabolism. Catalyzes an essential reaction for de novo glycine and purine synthesis, and for DNA precursor synthesis.</text>
</comment>
<keyword evidence="11" id="KW-1185">Reference proteome</keyword>
<dbReference type="InterPro" id="IPR024072">
    <property type="entry name" value="DHFR-like_dom_sf"/>
</dbReference>
<dbReference type="CDD" id="cd00209">
    <property type="entry name" value="DHFR"/>
    <property type="match status" value="1"/>
</dbReference>
<evidence type="ECO:0000256" key="4">
    <source>
        <dbReference type="ARBA" id="ARBA00022563"/>
    </source>
</evidence>
<keyword evidence="4 8" id="KW-0554">One-carbon metabolism</keyword>
<evidence type="ECO:0000256" key="7">
    <source>
        <dbReference type="ARBA" id="ARBA00025067"/>
    </source>
</evidence>
<dbReference type="Pfam" id="PF00186">
    <property type="entry name" value="DHFR_1"/>
    <property type="match status" value="1"/>
</dbReference>
<gene>
    <name evidence="10" type="ORF">MM213_14490</name>
</gene>